<dbReference type="RefSeq" id="WP_311653992.1">
    <property type="nucleotide sequence ID" value="NZ_JAVRIB010000018.1"/>
</dbReference>
<feature type="signal peptide" evidence="1">
    <location>
        <begin position="1"/>
        <end position="21"/>
    </location>
</feature>
<evidence type="ECO:0000313" key="2">
    <source>
        <dbReference type="EMBL" id="MDT0636096.1"/>
    </source>
</evidence>
<sequence length="199" mass="21632">MKTIGLMMVVTCFLTMVPAYSAENDSELRGPEAFSDIEDNADRARAMFGEAGKVIQHPRCVNCHPRGDSPRQGMAMELHEPPVRRGPANFGVTGMRCFTCHNPENVAAGGMPGHPTWHLAPKSQAWYGKSLGEICEQIKDTDRNGGMSMDELVEHMAEDSLVGWGWNPGGDREPVPGDWETFGNLIAAWADAGAHCPAP</sequence>
<protein>
    <recommendedName>
        <fullName evidence="4">Isoquinoline 1-oxidoreductase subunit</fullName>
    </recommendedName>
</protein>
<dbReference type="InterPro" id="IPR036280">
    <property type="entry name" value="Multihaem_cyt_sf"/>
</dbReference>
<feature type="chain" id="PRO_5047258535" description="Isoquinoline 1-oxidoreductase subunit" evidence="1">
    <location>
        <begin position="22"/>
        <end position="199"/>
    </location>
</feature>
<evidence type="ECO:0008006" key="4">
    <source>
        <dbReference type="Google" id="ProtNLM"/>
    </source>
</evidence>
<proteinExistence type="predicted"/>
<dbReference type="EMBL" id="JAVRIB010000018">
    <property type="protein sequence ID" value="MDT0636096.1"/>
    <property type="molecule type" value="Genomic_DNA"/>
</dbReference>
<accession>A0ABU3C3Y9</accession>
<name>A0ABU3C3Y9_9GAMM</name>
<gene>
    <name evidence="2" type="ORF">RM532_14170</name>
</gene>
<evidence type="ECO:0000256" key="1">
    <source>
        <dbReference type="SAM" id="SignalP"/>
    </source>
</evidence>
<keyword evidence="1" id="KW-0732">Signal</keyword>
<evidence type="ECO:0000313" key="3">
    <source>
        <dbReference type="Proteomes" id="UP001251857"/>
    </source>
</evidence>
<dbReference type="SUPFAM" id="SSF48695">
    <property type="entry name" value="Multiheme cytochromes"/>
    <property type="match status" value="1"/>
</dbReference>
<keyword evidence="3" id="KW-1185">Reference proteome</keyword>
<organism evidence="2 3">
    <name type="scientific">Spectribacter hydrogenoxidans</name>
    <dbReference type="NCBI Taxonomy" id="3075608"/>
    <lineage>
        <taxon>Bacteria</taxon>
        <taxon>Pseudomonadati</taxon>
        <taxon>Pseudomonadota</taxon>
        <taxon>Gammaproteobacteria</taxon>
        <taxon>Salinisphaerales</taxon>
        <taxon>Salinisphaeraceae</taxon>
        <taxon>Spectribacter</taxon>
    </lineage>
</organism>
<dbReference type="Proteomes" id="UP001251857">
    <property type="component" value="Unassembled WGS sequence"/>
</dbReference>
<comment type="caution">
    <text evidence="2">The sequence shown here is derived from an EMBL/GenBank/DDBJ whole genome shotgun (WGS) entry which is preliminary data.</text>
</comment>
<reference evidence="2 3" key="1">
    <citation type="submission" date="2023-09" db="EMBL/GenBank/DDBJ databases">
        <authorList>
            <person name="Rey-Velasco X."/>
        </authorList>
    </citation>
    <scope>NUCLEOTIDE SEQUENCE [LARGE SCALE GENOMIC DNA]</scope>
    <source>
        <strain evidence="2 3">W335</strain>
    </source>
</reference>